<keyword evidence="1" id="KW-0812">Transmembrane</keyword>
<keyword evidence="3" id="KW-1185">Reference proteome</keyword>
<evidence type="ECO:0000313" key="2">
    <source>
        <dbReference type="EMBL" id="QHB99091.1"/>
    </source>
</evidence>
<feature type="transmembrane region" description="Helical" evidence="1">
    <location>
        <begin position="43"/>
        <end position="66"/>
    </location>
</feature>
<dbReference type="AlphaFoldDB" id="A0A7L4YIZ0"/>
<evidence type="ECO:0000313" key="3">
    <source>
        <dbReference type="Proteomes" id="UP000463857"/>
    </source>
</evidence>
<accession>A0A7L4YIZ0</accession>
<dbReference type="KEGG" id="eke:EK0264_01470"/>
<dbReference type="RefSeq" id="WP_159542226.1">
    <property type="nucleotide sequence ID" value="NZ_CP047156.1"/>
</dbReference>
<sequence length="196" mass="21094">MLMFVSTAVLPWIEAGVLGSDSRHFAEFAQPGRYSRAGLSGVFLDGGWIIAAVASGLLGLVCWAYAEPLRKVAMILIGVLVFTLVTGGLINQFADDTPRPIADIVASLTIFLIVGLVLLLLVFKRWTAWTAWLVLAAAAWGLLGSLAVLIDNATGAEYTFLAWAWLMPISYLLLLAGAILVIVERHRTSPNLEARG</sequence>
<protein>
    <recommendedName>
        <fullName evidence="4">DUF998 domain-containing protein</fullName>
    </recommendedName>
</protein>
<feature type="transmembrane region" description="Helical" evidence="1">
    <location>
        <begin position="130"/>
        <end position="150"/>
    </location>
</feature>
<name>A0A7L4YIZ0_9ACTN</name>
<dbReference type="EMBL" id="CP047156">
    <property type="protein sequence ID" value="QHB99091.1"/>
    <property type="molecule type" value="Genomic_DNA"/>
</dbReference>
<proteinExistence type="predicted"/>
<gene>
    <name evidence="2" type="ORF">EK0264_01470</name>
</gene>
<evidence type="ECO:0008006" key="4">
    <source>
        <dbReference type="Google" id="ProtNLM"/>
    </source>
</evidence>
<feature type="transmembrane region" description="Helical" evidence="1">
    <location>
        <begin position="162"/>
        <end position="183"/>
    </location>
</feature>
<feature type="transmembrane region" description="Helical" evidence="1">
    <location>
        <begin position="100"/>
        <end position="123"/>
    </location>
</feature>
<dbReference type="Proteomes" id="UP000463857">
    <property type="component" value="Chromosome"/>
</dbReference>
<dbReference type="InParanoid" id="A0A7L4YIZ0"/>
<organism evidence="2 3">
    <name type="scientific">Epidermidibacterium keratini</name>
    <dbReference type="NCBI Taxonomy" id="1891644"/>
    <lineage>
        <taxon>Bacteria</taxon>
        <taxon>Bacillati</taxon>
        <taxon>Actinomycetota</taxon>
        <taxon>Actinomycetes</taxon>
        <taxon>Sporichthyales</taxon>
        <taxon>Sporichthyaceae</taxon>
        <taxon>Epidermidibacterium</taxon>
    </lineage>
</organism>
<keyword evidence="1" id="KW-1133">Transmembrane helix</keyword>
<reference evidence="2 3" key="1">
    <citation type="journal article" date="2018" name="Int. J. Syst. Evol. Microbiol.">
        <title>Epidermidibacterium keratini gen. nov., sp. nov., a member of the family Sporichthyaceae, isolated from keratin epidermis.</title>
        <authorList>
            <person name="Lee D.G."/>
            <person name="Trujillo M.E."/>
            <person name="Kang S."/>
            <person name="Nam J.J."/>
            <person name="Kim Y.J."/>
        </authorList>
    </citation>
    <scope>NUCLEOTIDE SEQUENCE [LARGE SCALE GENOMIC DNA]</scope>
    <source>
        <strain evidence="2 3">EPI-7</strain>
    </source>
</reference>
<evidence type="ECO:0000256" key="1">
    <source>
        <dbReference type="SAM" id="Phobius"/>
    </source>
</evidence>
<feature type="transmembrane region" description="Helical" evidence="1">
    <location>
        <begin position="73"/>
        <end position="94"/>
    </location>
</feature>
<keyword evidence="1" id="KW-0472">Membrane</keyword>